<dbReference type="STRING" id="419479.SAMN04488563_6473"/>
<feature type="region of interest" description="Disordered" evidence="1">
    <location>
        <begin position="137"/>
        <end position="176"/>
    </location>
</feature>
<gene>
    <name evidence="3" type="ORF">SAMN04488563_6473</name>
</gene>
<feature type="compositionally biased region" description="Low complexity" evidence="1">
    <location>
        <begin position="159"/>
        <end position="176"/>
    </location>
</feature>
<dbReference type="Proteomes" id="UP000182977">
    <property type="component" value="Chromosome I"/>
</dbReference>
<dbReference type="Pfam" id="PF13577">
    <property type="entry name" value="SnoaL_4"/>
    <property type="match status" value="1"/>
</dbReference>
<dbReference type="RefSeq" id="WP_046768664.1">
    <property type="nucleotide sequence ID" value="NZ_KQ061227.1"/>
</dbReference>
<protein>
    <recommendedName>
        <fullName evidence="2">SnoaL-like domain-containing protein</fullName>
    </recommendedName>
</protein>
<accession>A0A1H2LQE5</accession>
<dbReference type="AlphaFoldDB" id="A0A1H2LQE5"/>
<dbReference type="CDD" id="cd00531">
    <property type="entry name" value="NTF2_like"/>
    <property type="match status" value="1"/>
</dbReference>
<evidence type="ECO:0000259" key="2">
    <source>
        <dbReference type="Pfam" id="PF13577"/>
    </source>
</evidence>
<evidence type="ECO:0000313" key="3">
    <source>
        <dbReference type="EMBL" id="SDU82898.1"/>
    </source>
</evidence>
<dbReference type="Gene3D" id="3.10.450.50">
    <property type="match status" value="1"/>
</dbReference>
<proteinExistence type="predicted"/>
<reference evidence="4" key="1">
    <citation type="submission" date="2016-10" db="EMBL/GenBank/DDBJ databases">
        <authorList>
            <person name="Varghese N."/>
            <person name="Submissions S."/>
        </authorList>
    </citation>
    <scope>NUCLEOTIDE SEQUENCE [LARGE SCALE GENOMIC DNA]</scope>
    <source>
        <strain evidence="4">DSM 45079</strain>
    </source>
</reference>
<evidence type="ECO:0000313" key="4">
    <source>
        <dbReference type="Proteomes" id="UP000182977"/>
    </source>
</evidence>
<organism evidence="3 4">
    <name type="scientific">Jiangella alkaliphila</name>
    <dbReference type="NCBI Taxonomy" id="419479"/>
    <lineage>
        <taxon>Bacteria</taxon>
        <taxon>Bacillati</taxon>
        <taxon>Actinomycetota</taxon>
        <taxon>Actinomycetes</taxon>
        <taxon>Jiangellales</taxon>
        <taxon>Jiangellaceae</taxon>
        <taxon>Jiangella</taxon>
    </lineage>
</organism>
<dbReference type="InterPro" id="IPR032710">
    <property type="entry name" value="NTF2-like_dom_sf"/>
</dbReference>
<dbReference type="OrthoDB" id="4941530at2"/>
<dbReference type="EMBL" id="LT629791">
    <property type="protein sequence ID" value="SDU82898.1"/>
    <property type="molecule type" value="Genomic_DNA"/>
</dbReference>
<evidence type="ECO:0000256" key="1">
    <source>
        <dbReference type="SAM" id="MobiDB-lite"/>
    </source>
</evidence>
<dbReference type="InterPro" id="IPR037401">
    <property type="entry name" value="SnoaL-like"/>
</dbReference>
<dbReference type="SUPFAM" id="SSF54427">
    <property type="entry name" value="NTF2-like"/>
    <property type="match status" value="1"/>
</dbReference>
<feature type="domain" description="SnoaL-like" evidence="2">
    <location>
        <begin position="26"/>
        <end position="128"/>
    </location>
</feature>
<name>A0A1H2LQE5_9ACTN</name>
<sequence length="176" mass="19311">MSDLHAAADRVEIEALRGEFTDAGMMRDYDRFAALFTDDAVWRVPAVGVEFAGRAEIRAGIERLLGELWNYLLQATHPGIVRLDGDTATGRAYVLSFGGLRDGASHLNYSVYHDRYRRTPDGWRFAERVDEVKYLDTAPLTGAPPDHSGDVPPAGTEPASASRMRSSPNSNSSPKS</sequence>
<keyword evidence="4" id="KW-1185">Reference proteome</keyword>